<evidence type="ECO:0000256" key="1">
    <source>
        <dbReference type="SAM" id="SignalP"/>
    </source>
</evidence>
<feature type="signal peptide" evidence="1">
    <location>
        <begin position="1"/>
        <end position="16"/>
    </location>
</feature>
<reference evidence="3" key="1">
    <citation type="journal article" date="2019" name="Int. J. Syst. Evol. Microbiol.">
        <title>The Global Catalogue of Microorganisms (GCM) 10K type strain sequencing project: providing services to taxonomists for standard genome sequencing and annotation.</title>
        <authorList>
            <consortium name="The Broad Institute Genomics Platform"/>
            <consortium name="The Broad Institute Genome Sequencing Center for Infectious Disease"/>
            <person name="Wu L."/>
            <person name="Ma J."/>
        </authorList>
    </citation>
    <scope>NUCLEOTIDE SEQUENCE [LARGE SCALE GENOMIC DNA]</scope>
    <source>
        <strain evidence="3">KCTC 33792</strain>
    </source>
</reference>
<keyword evidence="3" id="KW-1185">Reference proteome</keyword>
<dbReference type="RefSeq" id="WP_380713926.1">
    <property type="nucleotide sequence ID" value="NZ_JBHUML010000005.1"/>
</dbReference>
<gene>
    <name evidence="2" type="ORF">ACFSUB_14230</name>
</gene>
<name>A0ABW5T4G6_9BACI</name>
<evidence type="ECO:0000313" key="3">
    <source>
        <dbReference type="Proteomes" id="UP001597520"/>
    </source>
</evidence>
<keyword evidence="1" id="KW-0732">Signal</keyword>
<dbReference type="Proteomes" id="UP001597520">
    <property type="component" value="Unassembled WGS sequence"/>
</dbReference>
<sequence length="182" mass="20107">MIFVMMLSVLTPTVSAAQNASMDYSKEEIVSMSLETNYSGFEFNVDKAISLGMTKEDALEAEKSFEELNSHIQAEKEPPQIEPKSKGSIAVKAAIDYMKKNKIKIDHAIDDGIEKIPFVKDKVKENWKETVSIVSIINAMEHYVGIVESVEEAISNAITDTSAIPKWAADIIAKTITLVLPI</sequence>
<comment type="caution">
    <text evidence="2">The sequence shown here is derived from an EMBL/GenBank/DDBJ whole genome shotgun (WGS) entry which is preliminary data.</text>
</comment>
<accession>A0ABW5T4G6</accession>
<proteinExistence type="predicted"/>
<feature type="chain" id="PRO_5047463205" evidence="1">
    <location>
        <begin position="17"/>
        <end position="182"/>
    </location>
</feature>
<evidence type="ECO:0000313" key="2">
    <source>
        <dbReference type="EMBL" id="MFD2706620.1"/>
    </source>
</evidence>
<organism evidence="2 3">
    <name type="scientific">Salibacterium lacus</name>
    <dbReference type="NCBI Taxonomy" id="1898109"/>
    <lineage>
        <taxon>Bacteria</taxon>
        <taxon>Bacillati</taxon>
        <taxon>Bacillota</taxon>
        <taxon>Bacilli</taxon>
        <taxon>Bacillales</taxon>
        <taxon>Bacillaceae</taxon>
    </lineage>
</organism>
<dbReference type="EMBL" id="JBHUML010000005">
    <property type="protein sequence ID" value="MFD2706620.1"/>
    <property type="molecule type" value="Genomic_DNA"/>
</dbReference>
<protein>
    <submittedName>
        <fullName evidence="2">Uncharacterized protein</fullName>
    </submittedName>
</protein>